<dbReference type="GO" id="GO:0016887">
    <property type="term" value="F:ATP hydrolysis activity"/>
    <property type="evidence" value="ECO:0007669"/>
    <property type="project" value="InterPro"/>
</dbReference>
<dbReference type="Pfam" id="PF00005">
    <property type="entry name" value="ABC_tran"/>
    <property type="match status" value="1"/>
</dbReference>
<evidence type="ECO:0000256" key="5">
    <source>
        <dbReference type="ARBA" id="ARBA00023112"/>
    </source>
</evidence>
<gene>
    <name evidence="7" type="primary">nikE</name>
    <name evidence="7" type="ORF">C7R93_12420</name>
</gene>
<evidence type="ECO:0000256" key="2">
    <source>
        <dbReference type="ARBA" id="ARBA00022596"/>
    </source>
</evidence>
<keyword evidence="8" id="KW-1185">Reference proteome</keyword>
<dbReference type="CDD" id="cd03257">
    <property type="entry name" value="ABC_NikE_OppD_transporters"/>
    <property type="match status" value="1"/>
</dbReference>
<dbReference type="PROSITE" id="PS00211">
    <property type="entry name" value="ABC_TRANSPORTER_1"/>
    <property type="match status" value="1"/>
</dbReference>
<dbReference type="Gene3D" id="3.40.50.300">
    <property type="entry name" value="P-loop containing nucleotide triphosphate hydrolases"/>
    <property type="match status" value="1"/>
</dbReference>
<evidence type="ECO:0000256" key="3">
    <source>
        <dbReference type="ARBA" id="ARBA00022741"/>
    </source>
</evidence>
<dbReference type="InterPro" id="IPR027417">
    <property type="entry name" value="P-loop_NTPase"/>
</dbReference>
<dbReference type="PROSITE" id="PS50893">
    <property type="entry name" value="ABC_TRANSPORTER_2"/>
    <property type="match status" value="1"/>
</dbReference>
<evidence type="ECO:0000259" key="6">
    <source>
        <dbReference type="PROSITE" id="PS50893"/>
    </source>
</evidence>
<dbReference type="NCBIfam" id="TIGR02769">
    <property type="entry name" value="nickel_nikE"/>
    <property type="match status" value="1"/>
</dbReference>
<keyword evidence="4 7" id="KW-0067">ATP-binding</keyword>
<reference evidence="7 8" key="1">
    <citation type="submission" date="2018-03" db="EMBL/GenBank/DDBJ databases">
        <title>Brevisbacillus phylogenomics.</title>
        <authorList>
            <person name="Dunlap C."/>
        </authorList>
    </citation>
    <scope>NUCLEOTIDE SEQUENCE [LARGE SCALE GENOMIC DNA]</scope>
    <source>
        <strain evidence="7 8">NRRL NRS-1210</strain>
    </source>
</reference>
<dbReference type="AlphaFoldDB" id="A0A2P7V8K2"/>
<dbReference type="RefSeq" id="WP_106839097.1">
    <property type="nucleotide sequence ID" value="NZ_JBCNIW010000029.1"/>
</dbReference>
<sequence>MSLLEIKGISKTYPIETTLWGKGKRLEAVKNVSLTLHEGTCLGLVGESGSGKSTLGKMILGLERPDQGEIFFQGKNLFQLAAKEQKELRQNLQVVFQDCYSSVNPRLSIGNIIAEPIKNYEKLTPAEEKKRVGELLEKVGLSPGNMDKYPHQLSGGQLQRVNIARAIALHPKLIVLDEAVSSLDVFVQAQILDLLADLKKEFQLAYLFITHDLQAVHYMADRLAVMYKGQIIEMLDDIKQLNQLEHPISRKLLSSMLPLHPRG</sequence>
<dbReference type="PANTHER" id="PTHR43776">
    <property type="entry name" value="TRANSPORT ATP-BINDING PROTEIN"/>
    <property type="match status" value="1"/>
</dbReference>
<dbReference type="InterPro" id="IPR003439">
    <property type="entry name" value="ABC_transporter-like_ATP-bd"/>
</dbReference>
<name>A0A2P7V8K2_9BACL</name>
<dbReference type="InterPro" id="IPR017871">
    <property type="entry name" value="ABC_transporter-like_CS"/>
</dbReference>
<keyword evidence="3" id="KW-0547">Nucleotide-binding</keyword>
<proteinExistence type="predicted"/>
<dbReference type="EMBL" id="PXZM01000018">
    <property type="protein sequence ID" value="PSJ95530.1"/>
    <property type="molecule type" value="Genomic_DNA"/>
</dbReference>
<dbReference type="GO" id="GO:0016151">
    <property type="term" value="F:nickel cation binding"/>
    <property type="evidence" value="ECO:0007669"/>
    <property type="project" value="InterPro"/>
</dbReference>
<dbReference type="SUPFAM" id="SSF52540">
    <property type="entry name" value="P-loop containing nucleoside triphosphate hydrolases"/>
    <property type="match status" value="1"/>
</dbReference>
<evidence type="ECO:0000313" key="8">
    <source>
        <dbReference type="Proteomes" id="UP000240419"/>
    </source>
</evidence>
<dbReference type="InterPro" id="IPR014137">
    <property type="entry name" value="Nickel_NikE"/>
</dbReference>
<dbReference type="GO" id="GO:0005886">
    <property type="term" value="C:plasma membrane"/>
    <property type="evidence" value="ECO:0007669"/>
    <property type="project" value="InterPro"/>
</dbReference>
<dbReference type="GO" id="GO:0005524">
    <property type="term" value="F:ATP binding"/>
    <property type="evidence" value="ECO:0007669"/>
    <property type="project" value="UniProtKB-KW"/>
</dbReference>
<accession>A0A2P7V8K2</accession>
<evidence type="ECO:0000256" key="4">
    <source>
        <dbReference type="ARBA" id="ARBA00022840"/>
    </source>
</evidence>
<comment type="caution">
    <text evidence="7">The sequence shown here is derived from an EMBL/GenBank/DDBJ whole genome shotgun (WGS) entry which is preliminary data.</text>
</comment>
<keyword evidence="2" id="KW-0533">Nickel</keyword>
<dbReference type="GO" id="GO:0015413">
    <property type="term" value="F:ABC-type nickel transporter activity"/>
    <property type="evidence" value="ECO:0007669"/>
    <property type="project" value="InterPro"/>
</dbReference>
<feature type="domain" description="ABC transporter" evidence="6">
    <location>
        <begin position="4"/>
        <end position="253"/>
    </location>
</feature>
<organism evidence="7 8">
    <name type="scientific">Brevibacillus fortis</name>
    <dbReference type="NCBI Taxonomy" id="2126352"/>
    <lineage>
        <taxon>Bacteria</taxon>
        <taxon>Bacillati</taxon>
        <taxon>Bacillota</taxon>
        <taxon>Bacilli</taxon>
        <taxon>Bacillales</taxon>
        <taxon>Paenibacillaceae</taxon>
        <taxon>Brevibacillus</taxon>
    </lineage>
</organism>
<dbReference type="OrthoDB" id="9802264at2"/>
<protein>
    <submittedName>
        <fullName evidence="7">Nickel import ATP-binding protein NikE</fullName>
    </submittedName>
</protein>
<keyword evidence="5" id="KW-0406">Ion transport</keyword>
<keyword evidence="1" id="KW-0813">Transport</keyword>
<keyword evidence="5" id="KW-0921">Nickel transport</keyword>
<dbReference type="InterPro" id="IPR003593">
    <property type="entry name" value="AAA+_ATPase"/>
</dbReference>
<dbReference type="Proteomes" id="UP000240419">
    <property type="component" value="Unassembled WGS sequence"/>
</dbReference>
<dbReference type="SMART" id="SM00382">
    <property type="entry name" value="AAA"/>
    <property type="match status" value="1"/>
</dbReference>
<evidence type="ECO:0000256" key="1">
    <source>
        <dbReference type="ARBA" id="ARBA00022448"/>
    </source>
</evidence>
<dbReference type="InterPro" id="IPR050319">
    <property type="entry name" value="ABC_transp_ATP-bind"/>
</dbReference>
<evidence type="ECO:0000313" key="7">
    <source>
        <dbReference type="EMBL" id="PSJ95530.1"/>
    </source>
</evidence>
<dbReference type="PANTHER" id="PTHR43776:SF8">
    <property type="entry name" value="ABC TRANSPORTER, ATP-BINDING PROTEIN"/>
    <property type="match status" value="1"/>
</dbReference>